<evidence type="ECO:0000259" key="1">
    <source>
        <dbReference type="Pfam" id="PF19933"/>
    </source>
</evidence>
<dbReference type="InterPro" id="IPR050767">
    <property type="entry name" value="Sel1_AlgK"/>
</dbReference>
<proteinExistence type="predicted"/>
<accession>A0ABT0F7E5</accession>
<dbReference type="SMART" id="SM00671">
    <property type="entry name" value="SEL1"/>
    <property type="match status" value="1"/>
</dbReference>
<evidence type="ECO:0000313" key="2">
    <source>
        <dbReference type="EMBL" id="MCK1793942.1"/>
    </source>
</evidence>
<dbReference type="PANTHER" id="PTHR11102:SF160">
    <property type="entry name" value="ERAD-ASSOCIATED E3 UBIQUITIN-PROTEIN LIGASE COMPONENT HRD3"/>
    <property type="match status" value="1"/>
</dbReference>
<organism evidence="2 3">
    <name type="scientific">Pseudomonas violetae</name>
    <dbReference type="NCBI Taxonomy" id="2915813"/>
    <lineage>
        <taxon>Bacteria</taxon>
        <taxon>Pseudomonadati</taxon>
        <taxon>Pseudomonadota</taxon>
        <taxon>Gammaproteobacteria</taxon>
        <taxon>Pseudomonadales</taxon>
        <taxon>Pseudomonadaceae</taxon>
        <taxon>Pseudomonas</taxon>
    </lineage>
</organism>
<comment type="caution">
    <text evidence="2">The sequence shown here is derived from an EMBL/GenBank/DDBJ whole genome shotgun (WGS) entry which is preliminary data.</text>
</comment>
<feature type="domain" description="DUF6396" evidence="1">
    <location>
        <begin position="231"/>
        <end position="337"/>
    </location>
</feature>
<dbReference type="InterPro" id="IPR045653">
    <property type="entry name" value="DUF6396"/>
</dbReference>
<dbReference type="Pfam" id="PF19933">
    <property type="entry name" value="DUF6396"/>
    <property type="match status" value="1"/>
</dbReference>
<keyword evidence="3" id="KW-1185">Reference proteome</keyword>
<protein>
    <submittedName>
        <fullName evidence="2">Sel1 repeat family protein</fullName>
    </submittedName>
</protein>
<gene>
    <name evidence="2" type="ORF">L9059_27930</name>
</gene>
<dbReference type="PANTHER" id="PTHR11102">
    <property type="entry name" value="SEL-1-LIKE PROTEIN"/>
    <property type="match status" value="1"/>
</dbReference>
<evidence type="ECO:0000313" key="3">
    <source>
        <dbReference type="Proteomes" id="UP001299876"/>
    </source>
</evidence>
<sequence>MLVRAVFLIVVVAGLTSCGEGGSVENSENQLGYDLDKLQFVCVRESDYLPNVSENGKMFYSYALFLNSALRDKDYQQIGRFYRLAYAAGSYKAATNLHTLISQGLVASPDPGTEVIDIVESLISAGVPGGYYDMGHYLELGYGVKQDSSRANAYFRRAADLGNPEAQFYVARLLEDITSAEQVVVDMFRCATYQGHAQSAFHYGVFLKVRHAYPEAIEGFQMGVRSGNSNSADFLSGGFSTPDPEDRLYYFGLAEEPERASRYKQIANFLTKFEHLGPKIPDIENIVPLPPAKLPDWDGTFEWKRKRDSTPPPEKPSEELILEIARENNLDPETGLSLPNIK</sequence>
<dbReference type="Gene3D" id="1.25.40.10">
    <property type="entry name" value="Tetratricopeptide repeat domain"/>
    <property type="match status" value="1"/>
</dbReference>
<reference evidence="2 3" key="1">
    <citation type="submission" date="2022-02" db="EMBL/GenBank/DDBJ databases">
        <title>Comparative genomics of the first Antarctic Pseudomonas spp. capable of biotransforming 2,4,6-Trinitrotoluene.</title>
        <authorList>
            <person name="Cabrera M.A."/>
            <person name="Marquez S.L."/>
            <person name="Perez-Donoso J.M."/>
        </authorList>
    </citation>
    <scope>NUCLEOTIDE SEQUENCE [LARGE SCALE GENOMIC DNA]</scope>
    <source>
        <strain evidence="2 3">TNT19</strain>
    </source>
</reference>
<dbReference type="EMBL" id="JAKNRW010000046">
    <property type="protein sequence ID" value="MCK1793942.1"/>
    <property type="molecule type" value="Genomic_DNA"/>
</dbReference>
<dbReference type="InterPro" id="IPR011990">
    <property type="entry name" value="TPR-like_helical_dom_sf"/>
</dbReference>
<dbReference type="PROSITE" id="PS51257">
    <property type="entry name" value="PROKAR_LIPOPROTEIN"/>
    <property type="match status" value="1"/>
</dbReference>
<name>A0ABT0F7E5_9PSED</name>
<dbReference type="SUPFAM" id="SSF81901">
    <property type="entry name" value="HCP-like"/>
    <property type="match status" value="1"/>
</dbReference>
<dbReference type="InterPro" id="IPR006597">
    <property type="entry name" value="Sel1-like"/>
</dbReference>
<dbReference type="Proteomes" id="UP001299876">
    <property type="component" value="Unassembled WGS sequence"/>
</dbReference>